<dbReference type="InterPro" id="IPR027417">
    <property type="entry name" value="P-loop_NTPase"/>
</dbReference>
<dbReference type="InterPro" id="IPR015853">
    <property type="entry name" value="ABC_transpr_FbpC"/>
</dbReference>
<reference evidence="14 15" key="1">
    <citation type="submission" date="2019-12" db="EMBL/GenBank/DDBJ databases">
        <title>Paenibacillus sp. nov., an endophytic bacterium isolated from the stem of Dendrobium.</title>
        <authorList>
            <person name="Zhao R."/>
        </authorList>
    </citation>
    <scope>NUCLEOTIDE SEQUENCE [LARGE SCALE GENOMIC DNA]</scope>
    <source>
        <strain evidence="14 15">HJL G12</strain>
    </source>
</reference>
<dbReference type="EMBL" id="WUBI01000003">
    <property type="protein sequence ID" value="MWV46101.1"/>
    <property type="molecule type" value="Genomic_DNA"/>
</dbReference>
<evidence type="ECO:0000256" key="7">
    <source>
        <dbReference type="ARBA" id="ARBA00023065"/>
    </source>
</evidence>
<evidence type="ECO:0000256" key="8">
    <source>
        <dbReference type="ARBA" id="ARBA00023136"/>
    </source>
</evidence>
<keyword evidence="4" id="KW-0547">Nucleotide-binding</keyword>
<dbReference type="CDD" id="cd03259">
    <property type="entry name" value="ABC_Carb_Solutes_like"/>
    <property type="match status" value="1"/>
</dbReference>
<dbReference type="SMART" id="SM00382">
    <property type="entry name" value="AAA"/>
    <property type="match status" value="1"/>
</dbReference>
<keyword evidence="1" id="KW-0813">Transport</keyword>
<dbReference type="GO" id="GO:0016020">
    <property type="term" value="C:membrane"/>
    <property type="evidence" value="ECO:0007669"/>
    <property type="project" value="InterPro"/>
</dbReference>
<evidence type="ECO:0000256" key="10">
    <source>
        <dbReference type="ARBA" id="ARBA00063934"/>
    </source>
</evidence>
<dbReference type="EC" id="7.6.2.9" evidence="11"/>
<keyword evidence="8" id="KW-0472">Membrane</keyword>
<evidence type="ECO:0000256" key="1">
    <source>
        <dbReference type="ARBA" id="ARBA00022448"/>
    </source>
</evidence>
<protein>
    <recommendedName>
        <fullName evidence="12">Carnitine transport ATP-binding protein OpuCA</fullName>
        <ecNumber evidence="11">7.6.2.9</ecNumber>
    </recommendedName>
</protein>
<evidence type="ECO:0000256" key="3">
    <source>
        <dbReference type="ARBA" id="ARBA00022496"/>
    </source>
</evidence>
<dbReference type="PANTHER" id="PTHR42781:SF4">
    <property type="entry name" value="SPERMIDINE_PUTRESCINE IMPORT ATP-BINDING PROTEIN POTA"/>
    <property type="match status" value="1"/>
</dbReference>
<dbReference type="InterPro" id="IPR003593">
    <property type="entry name" value="AAA+_ATPase"/>
</dbReference>
<evidence type="ECO:0000256" key="12">
    <source>
        <dbReference type="ARBA" id="ARBA00070305"/>
    </source>
</evidence>
<keyword evidence="5 14" id="KW-0067">ATP-binding</keyword>
<feature type="domain" description="ABC transporter" evidence="13">
    <location>
        <begin position="2"/>
        <end position="230"/>
    </location>
</feature>
<evidence type="ECO:0000259" key="13">
    <source>
        <dbReference type="PROSITE" id="PS50893"/>
    </source>
</evidence>
<dbReference type="InterPro" id="IPR050093">
    <property type="entry name" value="ABC_SmlMolc_Importer"/>
</dbReference>
<evidence type="ECO:0000256" key="5">
    <source>
        <dbReference type="ARBA" id="ARBA00022840"/>
    </source>
</evidence>
<organism evidence="14 15">
    <name type="scientific">Paenibacillus dendrobii</name>
    <dbReference type="NCBI Taxonomy" id="2691084"/>
    <lineage>
        <taxon>Bacteria</taxon>
        <taxon>Bacillati</taxon>
        <taxon>Bacillota</taxon>
        <taxon>Bacilli</taxon>
        <taxon>Bacillales</taxon>
        <taxon>Paenibacillaceae</taxon>
        <taxon>Paenibacillus</taxon>
    </lineage>
</organism>
<dbReference type="RefSeq" id="WP_160499661.1">
    <property type="nucleotide sequence ID" value="NZ_WUBI01000003.1"/>
</dbReference>
<dbReference type="InterPro" id="IPR017871">
    <property type="entry name" value="ABC_transporter-like_CS"/>
</dbReference>
<evidence type="ECO:0000256" key="2">
    <source>
        <dbReference type="ARBA" id="ARBA00022475"/>
    </source>
</evidence>
<evidence type="ECO:0000256" key="4">
    <source>
        <dbReference type="ARBA" id="ARBA00022741"/>
    </source>
</evidence>
<dbReference type="Proteomes" id="UP000460318">
    <property type="component" value="Unassembled WGS sequence"/>
</dbReference>
<dbReference type="PROSITE" id="PS50893">
    <property type="entry name" value="ABC_TRANSPORTER_2"/>
    <property type="match status" value="1"/>
</dbReference>
<dbReference type="AlphaFoldDB" id="A0A7X3LHQ7"/>
<dbReference type="InterPro" id="IPR003439">
    <property type="entry name" value="ABC_transporter-like_ATP-bd"/>
</dbReference>
<proteinExistence type="predicted"/>
<sequence length="250" mass="28291">MLKLHHISKQFDDKVVLDDINLEIGTGEIVSLLGPSGSGKTTLLNLILGLTPMDHGSIIFNDVDLTHVPMKKRGFNIVFQDYALFPNLNAYDNIVYGLRNKKGSVSEKEVQEYIDFLELKPHLKKRIGELSGGQKQRVALARTLVTNPKILLLDEPLSALDGVIKESIKQRIQSIAREFKLTTIIVTHDPEEALTLSDKILIINQGKISQFGTPQEIINRPENEFVEQFIIKQLQIKRQNIYNLFGEMYA</sequence>
<comment type="subunit">
    <text evidence="10">The complex is composed of two ATP-binding proteins (OpuCA), two transmembrane proteins (OpuCB and OpuCD) and a solute-binding protein (OpuCC).</text>
</comment>
<keyword evidence="2" id="KW-1003">Cell membrane</keyword>
<dbReference type="GO" id="GO:0015408">
    <property type="term" value="F:ABC-type ferric iron transporter activity"/>
    <property type="evidence" value="ECO:0007669"/>
    <property type="project" value="InterPro"/>
</dbReference>
<accession>A0A7X3LHQ7</accession>
<dbReference type="GO" id="GO:0016887">
    <property type="term" value="F:ATP hydrolysis activity"/>
    <property type="evidence" value="ECO:0007669"/>
    <property type="project" value="InterPro"/>
</dbReference>
<dbReference type="PROSITE" id="PS00211">
    <property type="entry name" value="ABC_TRANSPORTER_1"/>
    <property type="match status" value="1"/>
</dbReference>
<dbReference type="Gene3D" id="3.40.50.300">
    <property type="entry name" value="P-loop containing nucleotide triphosphate hydrolases"/>
    <property type="match status" value="1"/>
</dbReference>
<dbReference type="GO" id="GO:0005524">
    <property type="term" value="F:ATP binding"/>
    <property type="evidence" value="ECO:0007669"/>
    <property type="project" value="UniProtKB-KW"/>
</dbReference>
<dbReference type="SUPFAM" id="SSF52540">
    <property type="entry name" value="P-loop containing nucleoside triphosphate hydrolases"/>
    <property type="match status" value="1"/>
</dbReference>
<evidence type="ECO:0000256" key="6">
    <source>
        <dbReference type="ARBA" id="ARBA00023004"/>
    </source>
</evidence>
<evidence type="ECO:0000313" key="15">
    <source>
        <dbReference type="Proteomes" id="UP000460318"/>
    </source>
</evidence>
<gene>
    <name evidence="14" type="ORF">GRF59_20990</name>
</gene>
<keyword evidence="15" id="KW-1185">Reference proteome</keyword>
<keyword evidence="7" id="KW-0406">Ion transport</keyword>
<dbReference type="FunFam" id="3.40.50.300:FF:000425">
    <property type="entry name" value="Probable ABC transporter, ATP-binding subunit"/>
    <property type="match status" value="1"/>
</dbReference>
<name>A0A7X3LHQ7_9BACL</name>
<evidence type="ECO:0000313" key="14">
    <source>
        <dbReference type="EMBL" id="MWV46101.1"/>
    </source>
</evidence>
<evidence type="ECO:0000256" key="9">
    <source>
        <dbReference type="ARBA" id="ARBA00052482"/>
    </source>
</evidence>
<keyword evidence="3" id="KW-0410">Iron transport</keyword>
<evidence type="ECO:0000256" key="11">
    <source>
        <dbReference type="ARBA" id="ARBA00066388"/>
    </source>
</evidence>
<dbReference type="Pfam" id="PF00005">
    <property type="entry name" value="ABC_tran"/>
    <property type="match status" value="1"/>
</dbReference>
<comment type="caution">
    <text evidence="14">The sequence shown here is derived from an EMBL/GenBank/DDBJ whole genome shotgun (WGS) entry which is preliminary data.</text>
</comment>
<comment type="catalytic activity">
    <reaction evidence="9">
        <text>a quaternary ammonium(out) + ATP + H2O = a quaternary ammonium(in) + ADP + phosphate + H(+)</text>
        <dbReference type="Rhea" id="RHEA:11036"/>
        <dbReference type="ChEBI" id="CHEBI:15377"/>
        <dbReference type="ChEBI" id="CHEBI:15378"/>
        <dbReference type="ChEBI" id="CHEBI:30616"/>
        <dbReference type="ChEBI" id="CHEBI:35267"/>
        <dbReference type="ChEBI" id="CHEBI:43474"/>
        <dbReference type="ChEBI" id="CHEBI:456216"/>
        <dbReference type="EC" id="7.6.2.9"/>
    </reaction>
</comment>
<keyword evidence="6" id="KW-0408">Iron</keyword>
<dbReference type="PANTHER" id="PTHR42781">
    <property type="entry name" value="SPERMIDINE/PUTRESCINE IMPORT ATP-BINDING PROTEIN POTA"/>
    <property type="match status" value="1"/>
</dbReference>
<dbReference type="GO" id="GO:0015418">
    <property type="term" value="F:ABC-type quaternary ammonium compound transporting activity"/>
    <property type="evidence" value="ECO:0007669"/>
    <property type="project" value="UniProtKB-EC"/>
</dbReference>